<dbReference type="Gene3D" id="1.20.1250.20">
    <property type="entry name" value="MFS general substrate transporter like domains"/>
    <property type="match status" value="2"/>
</dbReference>
<comment type="subcellular location">
    <subcellularLocation>
        <location evidence="1">Cell membrane</location>
        <topology evidence="1">Multi-pass membrane protein</topology>
    </subcellularLocation>
</comment>
<feature type="transmembrane region" description="Helical" evidence="5">
    <location>
        <begin position="78"/>
        <end position="96"/>
    </location>
</feature>
<feature type="transmembrane region" description="Helical" evidence="5">
    <location>
        <begin position="304"/>
        <end position="325"/>
    </location>
</feature>
<name>A0ABY6NWY0_9NOCA</name>
<dbReference type="RefSeq" id="WP_265381723.1">
    <property type="nucleotide sequence ID" value="NZ_CP110615.1"/>
</dbReference>
<keyword evidence="8" id="KW-1185">Reference proteome</keyword>
<evidence type="ECO:0000256" key="1">
    <source>
        <dbReference type="ARBA" id="ARBA00004651"/>
    </source>
</evidence>
<dbReference type="EMBL" id="CP110615">
    <property type="protein sequence ID" value="UZJ23616.1"/>
    <property type="molecule type" value="Genomic_DNA"/>
</dbReference>
<feature type="transmembrane region" description="Helical" evidence="5">
    <location>
        <begin position="346"/>
        <end position="363"/>
    </location>
</feature>
<dbReference type="PROSITE" id="PS50850">
    <property type="entry name" value="MFS"/>
    <property type="match status" value="1"/>
</dbReference>
<dbReference type="SUPFAM" id="SSF103473">
    <property type="entry name" value="MFS general substrate transporter"/>
    <property type="match status" value="1"/>
</dbReference>
<dbReference type="InterPro" id="IPR052952">
    <property type="entry name" value="MFS-Transporter"/>
</dbReference>
<evidence type="ECO:0000256" key="5">
    <source>
        <dbReference type="SAM" id="Phobius"/>
    </source>
</evidence>
<dbReference type="InterPro" id="IPR011701">
    <property type="entry name" value="MFS"/>
</dbReference>
<dbReference type="PANTHER" id="PTHR23527">
    <property type="entry name" value="BLL3282 PROTEIN"/>
    <property type="match status" value="1"/>
</dbReference>
<keyword evidence="2 5" id="KW-0812">Transmembrane</keyword>
<evidence type="ECO:0000313" key="7">
    <source>
        <dbReference type="EMBL" id="UZJ23616.1"/>
    </source>
</evidence>
<keyword evidence="3 5" id="KW-1133">Transmembrane helix</keyword>
<proteinExistence type="predicted"/>
<feature type="transmembrane region" description="Helical" evidence="5">
    <location>
        <begin position="279"/>
        <end position="298"/>
    </location>
</feature>
<dbReference type="InterPro" id="IPR020846">
    <property type="entry name" value="MFS_dom"/>
</dbReference>
<evidence type="ECO:0000256" key="2">
    <source>
        <dbReference type="ARBA" id="ARBA00022692"/>
    </source>
</evidence>
<feature type="transmembrane region" description="Helical" evidence="5">
    <location>
        <begin position="369"/>
        <end position="386"/>
    </location>
</feature>
<reference evidence="7" key="1">
    <citation type="submission" date="2022-10" db="EMBL/GenBank/DDBJ databases">
        <title>Rhodococcus sp.75.</title>
        <authorList>
            <person name="Sun M."/>
        </authorList>
    </citation>
    <scope>NUCLEOTIDE SEQUENCE</scope>
    <source>
        <strain evidence="7">75</strain>
    </source>
</reference>
<keyword evidence="4 5" id="KW-0472">Membrane</keyword>
<feature type="transmembrane region" description="Helical" evidence="5">
    <location>
        <begin position="102"/>
        <end position="125"/>
    </location>
</feature>
<feature type="domain" description="Major facilitator superfamily (MFS) profile" evidence="6">
    <location>
        <begin position="9"/>
        <end position="394"/>
    </location>
</feature>
<gene>
    <name evidence="7" type="ORF">RHODO2019_10350</name>
</gene>
<feature type="transmembrane region" description="Helical" evidence="5">
    <location>
        <begin position="240"/>
        <end position="258"/>
    </location>
</feature>
<evidence type="ECO:0000256" key="4">
    <source>
        <dbReference type="ARBA" id="ARBA00023136"/>
    </source>
</evidence>
<dbReference type="Pfam" id="PF07690">
    <property type="entry name" value="MFS_1"/>
    <property type="match status" value="1"/>
</dbReference>
<feature type="transmembrane region" description="Helical" evidence="5">
    <location>
        <begin position="170"/>
        <end position="188"/>
    </location>
</feature>
<evidence type="ECO:0000256" key="3">
    <source>
        <dbReference type="ARBA" id="ARBA00022989"/>
    </source>
</evidence>
<feature type="transmembrane region" description="Helical" evidence="5">
    <location>
        <begin position="45"/>
        <end position="66"/>
    </location>
</feature>
<evidence type="ECO:0000259" key="6">
    <source>
        <dbReference type="PROSITE" id="PS50850"/>
    </source>
</evidence>
<feature type="transmembrane region" description="Helical" evidence="5">
    <location>
        <begin position="209"/>
        <end position="234"/>
    </location>
</feature>
<protein>
    <submittedName>
        <fullName evidence="7">MFS transporter</fullName>
    </submittedName>
</protein>
<sequence>MNAGPDPYRWVVLGAGTLAQGSTAALFLGLASVTPLLRTAYDVDVAGVGALLGAVSVGILATLLPWGVLTDRVGERPVMVTGLVGTAATLLVLPLVRTAVPAALLLGLAGAFGASVNAASGRAVMTWFPARGRGVAMGVRQSATPLGAALAAALLPGLGAAQGLPGVYRALAGLAGAAAVVVLVAVHEPAGSTRVARTPVSSVLRHRPLWRLSLAAGLLVVPQFTVGALLVEYLHDDRGLTVAVAAAVLAAGQLASALGRLGIGAWSDRTGSRVRPLRAVGVATAAAFALVALVDLTLDVRSVWLLGPLLVVATVLATCWNGLAFTLAGEIAPPGQAAAAMSVENSANYLAAALTPVTLGAVATGLGWWATFALAGLAAAVSAVLLRSGGATAEVLRAHVVDAPAR</sequence>
<evidence type="ECO:0000313" key="8">
    <source>
        <dbReference type="Proteomes" id="UP001164965"/>
    </source>
</evidence>
<accession>A0ABY6NWY0</accession>
<dbReference type="PANTHER" id="PTHR23527:SF1">
    <property type="entry name" value="BLL3282 PROTEIN"/>
    <property type="match status" value="1"/>
</dbReference>
<organism evidence="7 8">
    <name type="scientific">Rhodococcus antarcticus</name>
    <dbReference type="NCBI Taxonomy" id="2987751"/>
    <lineage>
        <taxon>Bacteria</taxon>
        <taxon>Bacillati</taxon>
        <taxon>Actinomycetota</taxon>
        <taxon>Actinomycetes</taxon>
        <taxon>Mycobacteriales</taxon>
        <taxon>Nocardiaceae</taxon>
        <taxon>Rhodococcus</taxon>
    </lineage>
</organism>
<dbReference type="Proteomes" id="UP001164965">
    <property type="component" value="Chromosome"/>
</dbReference>
<dbReference type="InterPro" id="IPR036259">
    <property type="entry name" value="MFS_trans_sf"/>
</dbReference>
<feature type="transmembrane region" description="Helical" evidence="5">
    <location>
        <begin position="12"/>
        <end position="33"/>
    </location>
</feature>